<gene>
    <name evidence="1" type="ORF">AWN73_15795</name>
</gene>
<accession>A0A2S7F9A1</accession>
<dbReference type="InterPro" id="IPR023430">
    <property type="entry name" value="Pept_HybD-like_dom_sf"/>
</dbReference>
<dbReference type="Pfam" id="PF06866">
    <property type="entry name" value="DUF1256"/>
    <property type="match status" value="1"/>
</dbReference>
<reference evidence="1 2" key="1">
    <citation type="submission" date="2016-01" db="EMBL/GenBank/DDBJ databases">
        <title>Characterization of the Clostridium difficile lineages that are prevalent in Hong Kong and China.</title>
        <authorList>
            <person name="Kwok J.S.-L."/>
            <person name="Lam W.-Y."/>
            <person name="Ip M."/>
            <person name="Chan T.-F."/>
            <person name="Hawkey P.M."/>
            <person name="Tsui S.K.-W."/>
        </authorList>
    </citation>
    <scope>NUCLEOTIDE SEQUENCE [LARGE SCALE GENOMIC DNA]</scope>
    <source>
        <strain evidence="1 2">300064</strain>
    </source>
</reference>
<dbReference type="InterPro" id="IPR009665">
    <property type="entry name" value="YyaC"/>
</dbReference>
<evidence type="ECO:0000313" key="1">
    <source>
        <dbReference type="EMBL" id="PPV13762.1"/>
    </source>
</evidence>
<organism evidence="1 2">
    <name type="scientific">Clostridium butyricum</name>
    <dbReference type="NCBI Taxonomy" id="1492"/>
    <lineage>
        <taxon>Bacteria</taxon>
        <taxon>Bacillati</taxon>
        <taxon>Bacillota</taxon>
        <taxon>Clostridia</taxon>
        <taxon>Eubacteriales</taxon>
        <taxon>Clostridiaceae</taxon>
        <taxon>Clostridium</taxon>
    </lineage>
</organism>
<proteinExistence type="predicted"/>
<dbReference type="RefSeq" id="WP_027637266.1">
    <property type="nucleotide sequence ID" value="NZ_CANCWB010000011.1"/>
</dbReference>
<dbReference type="AlphaFoldDB" id="A0A2S7F9A1"/>
<protein>
    <submittedName>
        <fullName evidence="1">Sporulation protein</fullName>
    </submittedName>
</protein>
<comment type="caution">
    <text evidence="1">The sequence shown here is derived from an EMBL/GenBank/DDBJ whole genome shotgun (WGS) entry which is preliminary data.</text>
</comment>
<dbReference type="SUPFAM" id="SSF53163">
    <property type="entry name" value="HybD-like"/>
    <property type="match status" value="1"/>
</dbReference>
<evidence type="ECO:0000313" key="2">
    <source>
        <dbReference type="Proteomes" id="UP000238081"/>
    </source>
</evidence>
<dbReference type="Proteomes" id="UP000238081">
    <property type="component" value="Unassembled WGS sequence"/>
</dbReference>
<sequence>MCDNFSVDSSLPTAYIKIKEYLTKELKSIVNNRPIVILCIGTDRSTGDSLGPIVGYKLKHLSVDNIYIYGTLENPVHAKNLSNILEKISCYFSNPYIIAIDSCLGSLTNIGKIFIKKGPLHPGLALNKDLPPIGEMNITGIVNISGSFEFLVLQNTRLYTVMNLADSISRGIYHFALDNKDTTSDNIISLH</sequence>
<dbReference type="EMBL" id="LRDH01000117">
    <property type="protein sequence ID" value="PPV13762.1"/>
    <property type="molecule type" value="Genomic_DNA"/>
</dbReference>
<dbReference type="NCBIfam" id="TIGR02841">
    <property type="entry name" value="spore_YyaC"/>
    <property type="match status" value="1"/>
</dbReference>
<name>A0A2S7F9A1_CLOBU</name>